<evidence type="ECO:0000313" key="2">
    <source>
        <dbReference type="Proteomes" id="UP000436522"/>
    </source>
</evidence>
<dbReference type="Proteomes" id="UP000436522">
    <property type="component" value="Unassembled WGS sequence"/>
</dbReference>
<dbReference type="InterPro" id="IPR007709">
    <property type="entry name" value="N-FG_amidohydro"/>
</dbReference>
<sequence>MTTGDVVRVLHPAGASGVVLVCEHASYHMPSALQALGLPEDMRRGHAAWDPGALGVAEGLSERLDAPLVASTVSRLIYDCNRPPEAPSAILERSEGREIPGNIGLDYRTRADRVARYYLPFEARVRAAMDAVQAQVLVTVHSFTPVFMGKRRAVEVGVLHDKDTRLADAMLARAARHTPLRVQRNAPYGPHDGVMHTLRMHGLTRGIPNVMIEVRNDLIATSEAQAEMAQMLAGWIRESIGALEVAA</sequence>
<dbReference type="PIRSF" id="PIRSF029730">
    <property type="entry name" value="UCP029730"/>
    <property type="match status" value="1"/>
</dbReference>
<organism evidence="1 2">
    <name type="scientific">Roseobacter cerasinus</name>
    <dbReference type="NCBI Taxonomy" id="2602289"/>
    <lineage>
        <taxon>Bacteria</taxon>
        <taxon>Pseudomonadati</taxon>
        <taxon>Pseudomonadota</taxon>
        <taxon>Alphaproteobacteria</taxon>
        <taxon>Rhodobacterales</taxon>
        <taxon>Roseobacteraceae</taxon>
        <taxon>Roseobacter</taxon>
    </lineage>
</organism>
<dbReference type="InterPro" id="IPR011227">
    <property type="entry name" value="UCP029730"/>
</dbReference>
<dbReference type="OrthoDB" id="9815326at2"/>
<keyword evidence="1" id="KW-0378">Hydrolase</keyword>
<dbReference type="SUPFAM" id="SSF53187">
    <property type="entry name" value="Zn-dependent exopeptidases"/>
    <property type="match status" value="1"/>
</dbReference>
<accession>A0A640VUL7</accession>
<dbReference type="Gene3D" id="3.40.630.40">
    <property type="entry name" value="Zn-dependent exopeptidases"/>
    <property type="match status" value="1"/>
</dbReference>
<dbReference type="RefSeq" id="WP_159977866.1">
    <property type="nucleotide sequence ID" value="NZ_BLIV01000004.1"/>
</dbReference>
<gene>
    <name evidence="1" type="ORF">So717_25440</name>
</gene>
<dbReference type="EMBL" id="BLIV01000004">
    <property type="protein sequence ID" value="GFE50791.1"/>
    <property type="molecule type" value="Genomic_DNA"/>
</dbReference>
<name>A0A640VUL7_9RHOB</name>
<comment type="caution">
    <text evidence="1">The sequence shown here is derived from an EMBL/GenBank/DDBJ whole genome shotgun (WGS) entry which is preliminary data.</text>
</comment>
<reference evidence="1 2" key="1">
    <citation type="submission" date="2019-12" db="EMBL/GenBank/DDBJ databases">
        <title>Roseobacter cerasinus sp. nov., isolated from seawater around aquaculture.</title>
        <authorList>
            <person name="Muramatsu S."/>
            <person name="Takabe Y."/>
            <person name="Mori K."/>
            <person name="Takaichi S."/>
            <person name="Hanada S."/>
        </authorList>
    </citation>
    <scope>NUCLEOTIDE SEQUENCE [LARGE SCALE GENOMIC DNA]</scope>
    <source>
        <strain evidence="1 2">AI77</strain>
    </source>
</reference>
<dbReference type="Pfam" id="PF05013">
    <property type="entry name" value="FGase"/>
    <property type="match status" value="1"/>
</dbReference>
<protein>
    <submittedName>
        <fullName evidence="1">N-formylglutamate amidohydrolase</fullName>
    </submittedName>
</protein>
<dbReference type="GO" id="GO:0016787">
    <property type="term" value="F:hydrolase activity"/>
    <property type="evidence" value="ECO:0007669"/>
    <property type="project" value="UniProtKB-KW"/>
</dbReference>
<evidence type="ECO:0000313" key="1">
    <source>
        <dbReference type="EMBL" id="GFE50791.1"/>
    </source>
</evidence>
<keyword evidence="2" id="KW-1185">Reference proteome</keyword>
<dbReference type="AlphaFoldDB" id="A0A640VUL7"/>
<proteinExistence type="predicted"/>